<proteinExistence type="predicted"/>
<feature type="compositionally biased region" description="Low complexity" evidence="2">
    <location>
        <begin position="383"/>
        <end position="392"/>
    </location>
</feature>
<dbReference type="AlphaFoldDB" id="A0A1H1DP69"/>
<gene>
    <name evidence="4" type="ORF">SAMN05216278_2485</name>
</gene>
<feature type="compositionally biased region" description="Acidic residues" evidence="2">
    <location>
        <begin position="372"/>
        <end position="382"/>
    </location>
</feature>
<dbReference type="Pfam" id="PF18204">
    <property type="entry name" value="PGF-CTERM"/>
    <property type="match status" value="1"/>
</dbReference>
<evidence type="ECO:0000313" key="5">
    <source>
        <dbReference type="Proteomes" id="UP000199289"/>
    </source>
</evidence>
<dbReference type="GO" id="GO:0005886">
    <property type="term" value="C:plasma membrane"/>
    <property type="evidence" value="ECO:0007669"/>
    <property type="project" value="UniProtKB-SubCell"/>
</dbReference>
<name>A0A1H1DP69_9EURY</name>
<dbReference type="OrthoDB" id="271420at2157"/>
<feature type="compositionally biased region" description="Low complexity" evidence="2">
    <location>
        <begin position="352"/>
        <end position="371"/>
    </location>
</feature>
<keyword evidence="1" id="KW-0732">Signal</keyword>
<feature type="region of interest" description="Disordered" evidence="2">
    <location>
        <begin position="343"/>
        <end position="410"/>
    </location>
</feature>
<evidence type="ECO:0000256" key="2">
    <source>
        <dbReference type="SAM" id="MobiDB-lite"/>
    </source>
</evidence>
<evidence type="ECO:0000259" key="3">
    <source>
        <dbReference type="Pfam" id="PF18204"/>
    </source>
</evidence>
<evidence type="ECO:0000313" key="4">
    <source>
        <dbReference type="EMBL" id="SDQ77666.1"/>
    </source>
</evidence>
<evidence type="ECO:0000256" key="1">
    <source>
        <dbReference type="ARBA" id="ARBA00022729"/>
    </source>
</evidence>
<dbReference type="InterPro" id="IPR026371">
    <property type="entry name" value="PGF_CTERM"/>
</dbReference>
<organism evidence="4 5">
    <name type="scientific">Halopelagius longus</name>
    <dbReference type="NCBI Taxonomy" id="1236180"/>
    <lineage>
        <taxon>Archaea</taxon>
        <taxon>Methanobacteriati</taxon>
        <taxon>Methanobacteriota</taxon>
        <taxon>Stenosarchaea group</taxon>
        <taxon>Halobacteria</taxon>
        <taxon>Halobacteriales</taxon>
        <taxon>Haloferacaceae</taxon>
    </lineage>
</organism>
<dbReference type="EMBL" id="FNKQ01000003">
    <property type="protein sequence ID" value="SDQ77666.1"/>
    <property type="molecule type" value="Genomic_DNA"/>
</dbReference>
<dbReference type="NCBIfam" id="TIGR04126">
    <property type="entry name" value="PGF_CTERM"/>
    <property type="match status" value="1"/>
</dbReference>
<reference evidence="5" key="1">
    <citation type="submission" date="2016-10" db="EMBL/GenBank/DDBJ databases">
        <authorList>
            <person name="Varghese N."/>
            <person name="Submissions S."/>
        </authorList>
    </citation>
    <scope>NUCLEOTIDE SEQUENCE [LARGE SCALE GENOMIC DNA]</scope>
    <source>
        <strain evidence="5">CGMCC 1.12397</strain>
    </source>
</reference>
<dbReference type="RefSeq" id="WP_175454445.1">
    <property type="nucleotide sequence ID" value="NZ_FNKQ01000003.1"/>
</dbReference>
<feature type="domain" description="PGF-CTERM archaeal protein-sorting signal" evidence="3">
    <location>
        <begin position="407"/>
        <end position="428"/>
    </location>
</feature>
<dbReference type="GO" id="GO:0030115">
    <property type="term" value="C:S-layer"/>
    <property type="evidence" value="ECO:0007669"/>
    <property type="project" value="UniProtKB-SubCell"/>
</dbReference>
<sequence>MKRVAVVLAAMLVVAAVAPAAGAATATEAQESSASAYAGTHVAFDTESNAVTNYSVDGAVMMDSLRVEAASESESSGSTGLDGEASLSVEADAGGSAVSVTTTAEANATVETESGATLRAHDNPKGSLVVESGNGTQVVRANVSDGATASAEGDSRVVVERDNSTGVFVAVGNASVNVTDDGDVSAQVEEDGRVVFRAYAGERSESDERAEAFIANGTATAQVYVDERNGSRTTDVVNYGSNTTVEFEESSDESVTMTVDRPVHNGTVVLTSVSDAVVNSSGDLNVSVDGEAAAEASTYAELASAANDGERSAFLVANESADASAEGQTDVYVALNHFSERTVTMQSENETTETATETSSETETAAATATDESTDASEETTDASETTESSDASETDHGEETSSTSAPGFGAAVSVVALLGAALAALRR</sequence>
<accession>A0A1H1DP69</accession>
<protein>
    <submittedName>
        <fullName evidence="4">PGF-CTERM protein</fullName>
    </submittedName>
</protein>
<dbReference type="Proteomes" id="UP000199289">
    <property type="component" value="Unassembled WGS sequence"/>
</dbReference>